<dbReference type="InterPro" id="IPR019734">
    <property type="entry name" value="TPR_rpt"/>
</dbReference>
<sequence>MPQVLDIEQSVLLLEIEPPFDKRDIQKARRKLAKVWHPDIAPPGRQLEHERHLKAINQAADQLEQLAEQSRGGKVSKNAVKVSAAAARKRRAEEGARAYAEEQRQRAEDGEREKHDPFGSRVPDHSVVHRYARCLSYPEWGVGSVNGIYFTGHGDDVQQWARVSFQPGIRTVPAGSLQFVDFSKPDPGADRVMRFMTAAKHALAEGDFKLAARRLVFARDAEPDNTQVLRLMTLAFWQAGDYSAAGRSVRDWIRAEKDRPAPYRYAARIYESMGALSQAVDAAQREVAADPTDASAWERLGRLRMRTFDRAGAREALEHARAAGPSEEGLLDLALVANLMGDVGAEVSACEQATTLFPKSAAAWARYAHALARTDRVTECLEACERALKLENDPEVRDLRDQVARMVPRELKAA</sequence>
<feature type="domain" description="J" evidence="2">
    <location>
        <begin position="9"/>
        <end position="119"/>
    </location>
</feature>
<dbReference type="SUPFAM" id="SSF46565">
    <property type="entry name" value="Chaperone J-domain"/>
    <property type="match status" value="1"/>
</dbReference>
<evidence type="ECO:0000313" key="4">
    <source>
        <dbReference type="Proteomes" id="UP000278962"/>
    </source>
</evidence>
<protein>
    <submittedName>
        <fullName evidence="3">DnaJ-like protein</fullName>
    </submittedName>
</protein>
<dbReference type="Gene3D" id="1.10.287.110">
    <property type="entry name" value="DnaJ domain"/>
    <property type="match status" value="1"/>
</dbReference>
<dbReference type="RefSeq" id="WP_121249799.1">
    <property type="nucleotide sequence ID" value="NZ_RBIL01000001.1"/>
</dbReference>
<dbReference type="Proteomes" id="UP000278962">
    <property type="component" value="Unassembled WGS sequence"/>
</dbReference>
<dbReference type="SMART" id="SM00028">
    <property type="entry name" value="TPR"/>
    <property type="match status" value="3"/>
</dbReference>
<name>A0A660LBV7_9ACTN</name>
<organism evidence="3 4">
    <name type="scientific">Solirubrobacter pauli</name>
    <dbReference type="NCBI Taxonomy" id="166793"/>
    <lineage>
        <taxon>Bacteria</taxon>
        <taxon>Bacillati</taxon>
        <taxon>Actinomycetota</taxon>
        <taxon>Thermoleophilia</taxon>
        <taxon>Solirubrobacterales</taxon>
        <taxon>Solirubrobacteraceae</taxon>
        <taxon>Solirubrobacter</taxon>
    </lineage>
</organism>
<dbReference type="InterPro" id="IPR036869">
    <property type="entry name" value="J_dom_sf"/>
</dbReference>
<comment type="caution">
    <text evidence="3">The sequence shown here is derived from an EMBL/GenBank/DDBJ whole genome shotgun (WGS) entry which is preliminary data.</text>
</comment>
<dbReference type="CDD" id="cd06257">
    <property type="entry name" value="DnaJ"/>
    <property type="match status" value="1"/>
</dbReference>
<dbReference type="EMBL" id="RBIL01000001">
    <property type="protein sequence ID" value="RKQ92069.1"/>
    <property type="molecule type" value="Genomic_DNA"/>
</dbReference>
<reference evidence="3 4" key="1">
    <citation type="submission" date="2018-10" db="EMBL/GenBank/DDBJ databases">
        <title>Genomic Encyclopedia of Archaeal and Bacterial Type Strains, Phase II (KMG-II): from individual species to whole genera.</title>
        <authorList>
            <person name="Goeker M."/>
        </authorList>
    </citation>
    <scope>NUCLEOTIDE SEQUENCE [LARGE SCALE GENOMIC DNA]</scope>
    <source>
        <strain evidence="3 4">DSM 14954</strain>
    </source>
</reference>
<dbReference type="SUPFAM" id="SSF48452">
    <property type="entry name" value="TPR-like"/>
    <property type="match status" value="1"/>
</dbReference>
<accession>A0A660LBV7</accession>
<dbReference type="AlphaFoldDB" id="A0A660LBV7"/>
<dbReference type="InterPro" id="IPR001623">
    <property type="entry name" value="DnaJ_domain"/>
</dbReference>
<dbReference type="InterPro" id="IPR011990">
    <property type="entry name" value="TPR-like_helical_dom_sf"/>
</dbReference>
<dbReference type="PROSITE" id="PS50076">
    <property type="entry name" value="DNAJ_2"/>
    <property type="match status" value="1"/>
</dbReference>
<evidence type="ECO:0000313" key="3">
    <source>
        <dbReference type="EMBL" id="RKQ92069.1"/>
    </source>
</evidence>
<dbReference type="OrthoDB" id="5241415at2"/>
<evidence type="ECO:0000259" key="2">
    <source>
        <dbReference type="PROSITE" id="PS50076"/>
    </source>
</evidence>
<feature type="region of interest" description="Disordered" evidence="1">
    <location>
        <begin position="91"/>
        <end position="122"/>
    </location>
</feature>
<dbReference type="Gene3D" id="1.25.40.10">
    <property type="entry name" value="Tetratricopeptide repeat domain"/>
    <property type="match status" value="1"/>
</dbReference>
<keyword evidence="4" id="KW-1185">Reference proteome</keyword>
<gene>
    <name evidence="3" type="ORF">C8N24_1908</name>
</gene>
<evidence type="ECO:0000256" key="1">
    <source>
        <dbReference type="SAM" id="MobiDB-lite"/>
    </source>
</evidence>
<proteinExistence type="predicted"/>